<evidence type="ECO:0000313" key="3">
    <source>
        <dbReference type="Proteomes" id="UP000824504"/>
    </source>
</evidence>
<accession>A0ABX8SEW8</accession>
<protein>
    <submittedName>
        <fullName evidence="2">Aminoglycoside phosphotransferase family protein</fullName>
    </submittedName>
</protein>
<gene>
    <name evidence="2" type="ORF">KDB89_09190</name>
</gene>
<evidence type="ECO:0000259" key="1">
    <source>
        <dbReference type="Pfam" id="PF01636"/>
    </source>
</evidence>
<dbReference type="InterPro" id="IPR002575">
    <property type="entry name" value="Aminoglycoside_PTrfase"/>
</dbReference>
<evidence type="ECO:0000313" key="2">
    <source>
        <dbReference type="EMBL" id="QXT61962.1"/>
    </source>
</evidence>
<feature type="domain" description="Aminoglycoside phosphotransferase" evidence="1">
    <location>
        <begin position="41"/>
        <end position="270"/>
    </location>
</feature>
<reference evidence="2 3" key="1">
    <citation type="submission" date="2021-07" db="EMBL/GenBank/DDBJ databases">
        <title>complete genome sequencing of Tessaracoccus sp.J1M15.</title>
        <authorList>
            <person name="Bae J.-W."/>
            <person name="Kim D.-y."/>
        </authorList>
    </citation>
    <scope>NUCLEOTIDE SEQUENCE [LARGE SCALE GENOMIC DNA]</scope>
    <source>
        <strain evidence="2 3">J1M15</strain>
    </source>
</reference>
<name>A0ABX8SEW8_9ACTN</name>
<dbReference type="Proteomes" id="UP000824504">
    <property type="component" value="Chromosome"/>
</dbReference>
<dbReference type="EMBL" id="CP079216">
    <property type="protein sequence ID" value="QXT61962.1"/>
    <property type="molecule type" value="Genomic_DNA"/>
</dbReference>
<proteinExistence type="predicted"/>
<dbReference type="Pfam" id="PF01636">
    <property type="entry name" value="APH"/>
    <property type="match status" value="1"/>
</dbReference>
<keyword evidence="3" id="KW-1185">Reference proteome</keyword>
<organism evidence="2 3">
    <name type="scientific">Tessaracoccus palaemonis</name>
    <dbReference type="NCBI Taxonomy" id="2829499"/>
    <lineage>
        <taxon>Bacteria</taxon>
        <taxon>Bacillati</taxon>
        <taxon>Actinomycetota</taxon>
        <taxon>Actinomycetes</taxon>
        <taxon>Propionibacteriales</taxon>
        <taxon>Propionibacteriaceae</taxon>
        <taxon>Tessaracoccus</taxon>
    </lineage>
</organism>
<sequence length="335" mass="36448">MKAAPGEFRRAAFVAGARLEGVLRAGGLALPVALDPAVVRVEALGVGESYAAWLASDGRGSLVFRLPVRPVDELPRGMAGELRAAPLIPAGVGSVPLAVDEASDNALGHPYLVSSHVAGRHVPAGEWDDALLARHAGQLARLHRRRFPVEDVDRLDLVAEFDAGAEWWAAHHPEVGDTPEARRLAGEIHRRLDDVAGEFEAITYAFVHADLVATNVVVGDDGVPRFIDWEWSRIGDVANDLAMIGGTIMGGRWYVPMDDAAIDRFIRAYVEESRSLGSPPEDPAGLRARRDAWELHERFQNSLHCDARSREEGADPSYARATAQLRHGLRQRLSL</sequence>
<dbReference type="RefSeq" id="WP_219080399.1">
    <property type="nucleotide sequence ID" value="NZ_CP079216.1"/>
</dbReference>